<organism evidence="2 3">
    <name type="scientific">Sphingorhabdus arenilitoris</name>
    <dbReference type="NCBI Taxonomy" id="1490041"/>
    <lineage>
        <taxon>Bacteria</taxon>
        <taxon>Pseudomonadati</taxon>
        <taxon>Pseudomonadota</taxon>
        <taxon>Alphaproteobacteria</taxon>
        <taxon>Sphingomonadales</taxon>
        <taxon>Sphingomonadaceae</taxon>
        <taxon>Sphingorhabdus</taxon>
    </lineage>
</organism>
<feature type="region of interest" description="Disordered" evidence="1">
    <location>
        <begin position="131"/>
        <end position="156"/>
    </location>
</feature>
<dbReference type="RefSeq" id="WP_381422604.1">
    <property type="nucleotide sequence ID" value="NZ_JBHSDH010000013.1"/>
</dbReference>
<proteinExistence type="predicted"/>
<evidence type="ECO:0000256" key="1">
    <source>
        <dbReference type="SAM" id="MobiDB-lite"/>
    </source>
</evidence>
<accession>A0ABV8RIM1</accession>
<dbReference type="Proteomes" id="UP001595887">
    <property type="component" value="Unassembled WGS sequence"/>
</dbReference>
<protein>
    <recommendedName>
        <fullName evidence="4">Lipoprotein</fullName>
    </recommendedName>
</protein>
<keyword evidence="3" id="KW-1185">Reference proteome</keyword>
<sequence>MKAMSMPTYEKAAILAALCLLSACNKGDDKALEKAEEQAAQQAADNGKIECALAGATEFTRSCESERIAGPNGQIAVIRHPDGGFRRFKILTDGKGLAAAEGADLVKITPISGDEIEVAIADDRYRLPANVKPNAAKPASEPAVPPANNAPTAEGG</sequence>
<dbReference type="EMBL" id="JBHSDH010000013">
    <property type="protein sequence ID" value="MFC4292151.1"/>
    <property type="molecule type" value="Genomic_DNA"/>
</dbReference>
<evidence type="ECO:0000313" key="2">
    <source>
        <dbReference type="EMBL" id="MFC4292151.1"/>
    </source>
</evidence>
<name>A0ABV8RIM1_9SPHN</name>
<evidence type="ECO:0000313" key="3">
    <source>
        <dbReference type="Proteomes" id="UP001595887"/>
    </source>
</evidence>
<dbReference type="PROSITE" id="PS51257">
    <property type="entry name" value="PROKAR_LIPOPROTEIN"/>
    <property type="match status" value="1"/>
</dbReference>
<comment type="caution">
    <text evidence="2">The sequence shown here is derived from an EMBL/GenBank/DDBJ whole genome shotgun (WGS) entry which is preliminary data.</text>
</comment>
<reference evidence="3" key="1">
    <citation type="journal article" date="2019" name="Int. J. Syst. Evol. Microbiol.">
        <title>The Global Catalogue of Microorganisms (GCM) 10K type strain sequencing project: providing services to taxonomists for standard genome sequencing and annotation.</title>
        <authorList>
            <consortium name="The Broad Institute Genomics Platform"/>
            <consortium name="The Broad Institute Genome Sequencing Center for Infectious Disease"/>
            <person name="Wu L."/>
            <person name="Ma J."/>
        </authorList>
    </citation>
    <scope>NUCLEOTIDE SEQUENCE [LARGE SCALE GENOMIC DNA]</scope>
    <source>
        <strain evidence="3">CECT 8531</strain>
    </source>
</reference>
<evidence type="ECO:0008006" key="4">
    <source>
        <dbReference type="Google" id="ProtNLM"/>
    </source>
</evidence>
<gene>
    <name evidence="2" type="ORF">ACFOWX_06960</name>
</gene>